<organism evidence="2 3">
    <name type="scientific">Paenibacillus soyae</name>
    <dbReference type="NCBI Taxonomy" id="2969249"/>
    <lineage>
        <taxon>Bacteria</taxon>
        <taxon>Bacillati</taxon>
        <taxon>Bacillota</taxon>
        <taxon>Bacilli</taxon>
        <taxon>Bacillales</taxon>
        <taxon>Paenibacillaceae</taxon>
        <taxon>Paenibacillus</taxon>
    </lineage>
</organism>
<evidence type="ECO:0000313" key="2">
    <source>
        <dbReference type="EMBL" id="MCR2804209.1"/>
    </source>
</evidence>
<keyword evidence="1" id="KW-0812">Transmembrane</keyword>
<feature type="transmembrane region" description="Helical" evidence="1">
    <location>
        <begin position="63"/>
        <end position="81"/>
    </location>
</feature>
<keyword evidence="1" id="KW-0472">Membrane</keyword>
<dbReference type="InterPro" id="IPR019715">
    <property type="entry name" value="Haemolysin_XhlA"/>
</dbReference>
<proteinExistence type="predicted"/>
<evidence type="ECO:0000256" key="1">
    <source>
        <dbReference type="SAM" id="Phobius"/>
    </source>
</evidence>
<keyword evidence="1" id="KW-1133">Transmembrane helix</keyword>
<name>A0A9X2MQ87_9BACL</name>
<gene>
    <name evidence="2" type="ORF">NQZ67_09985</name>
</gene>
<dbReference type="Pfam" id="PF10779">
    <property type="entry name" value="XhlA"/>
    <property type="match status" value="1"/>
</dbReference>
<reference evidence="2" key="1">
    <citation type="submission" date="2022-08" db="EMBL/GenBank/DDBJ databases">
        <title>The genomic sequence of strain Paenibacillus sp. SCIV0701.</title>
        <authorList>
            <person name="Zhao H."/>
        </authorList>
    </citation>
    <scope>NUCLEOTIDE SEQUENCE</scope>
    <source>
        <strain evidence="2">SCIV0701</strain>
    </source>
</reference>
<sequence length="84" mass="9163">MSGNAGPVLSEIRERVVRVETKMDDITETKEIAKLAAREAAEALQSVKAAQQMLLDVQDNQKWLWRVVIGGVVAAIISFILKGG</sequence>
<keyword evidence="3" id="KW-1185">Reference proteome</keyword>
<dbReference type="EMBL" id="JANIPJ010000005">
    <property type="protein sequence ID" value="MCR2804209.1"/>
    <property type="molecule type" value="Genomic_DNA"/>
</dbReference>
<accession>A0A9X2MQ87</accession>
<dbReference type="Proteomes" id="UP001141950">
    <property type="component" value="Unassembled WGS sequence"/>
</dbReference>
<comment type="caution">
    <text evidence="2">The sequence shown here is derived from an EMBL/GenBank/DDBJ whole genome shotgun (WGS) entry which is preliminary data.</text>
</comment>
<evidence type="ECO:0000313" key="3">
    <source>
        <dbReference type="Proteomes" id="UP001141950"/>
    </source>
</evidence>
<protein>
    <submittedName>
        <fullName evidence="2">Hemolysin XhlA family protein</fullName>
    </submittedName>
</protein>
<dbReference type="RefSeq" id="WP_257445049.1">
    <property type="nucleotide sequence ID" value="NZ_JANIPJ010000005.1"/>
</dbReference>
<dbReference type="AlphaFoldDB" id="A0A9X2MQ87"/>